<protein>
    <recommendedName>
        <fullName evidence="1">Homocysteine biosynthesis enzyme sulfur-incorporation domain-containing protein</fullName>
    </recommendedName>
</protein>
<evidence type="ECO:0000259" key="1">
    <source>
        <dbReference type="Pfam" id="PF01837"/>
    </source>
</evidence>
<organism evidence="2">
    <name type="scientific">marine sediment metagenome</name>
    <dbReference type="NCBI Taxonomy" id="412755"/>
    <lineage>
        <taxon>unclassified sequences</taxon>
        <taxon>metagenomes</taxon>
        <taxon>ecological metagenomes</taxon>
    </lineage>
</organism>
<name>X1QSX5_9ZZZZ</name>
<dbReference type="AlphaFoldDB" id="X1QSX5"/>
<dbReference type="EMBL" id="BARV01044400">
    <property type="protein sequence ID" value="GAI71363.1"/>
    <property type="molecule type" value="Genomic_DNA"/>
</dbReference>
<gene>
    <name evidence="2" type="ORF">S06H3_65734</name>
</gene>
<dbReference type="InterPro" id="IPR002708">
    <property type="entry name" value="HcyBio"/>
</dbReference>
<feature type="non-terminal residue" evidence="2">
    <location>
        <position position="1"/>
    </location>
</feature>
<evidence type="ECO:0000313" key="2">
    <source>
        <dbReference type="EMBL" id="GAI71363.1"/>
    </source>
</evidence>
<dbReference type="Pfam" id="PF01837">
    <property type="entry name" value="HcyBio"/>
    <property type="match status" value="1"/>
</dbReference>
<proteinExistence type="predicted"/>
<comment type="caution">
    <text evidence="2">The sequence shown here is derived from an EMBL/GenBank/DDBJ whole genome shotgun (WGS) entry which is preliminary data.</text>
</comment>
<sequence length="65" mass="7539">YKQLREGNFTIRGKDVPVSPLSSYAKAREIAQKLKEEILRGKFLLQEPIQKFPQGSKFKPLLEIH</sequence>
<reference evidence="2" key="1">
    <citation type="journal article" date="2014" name="Front. Microbiol.">
        <title>High frequency of phylogenetically diverse reductive dehalogenase-homologous genes in deep subseafloor sedimentary metagenomes.</title>
        <authorList>
            <person name="Kawai M."/>
            <person name="Futagami T."/>
            <person name="Toyoda A."/>
            <person name="Takaki Y."/>
            <person name="Nishi S."/>
            <person name="Hori S."/>
            <person name="Arai W."/>
            <person name="Tsubouchi T."/>
            <person name="Morono Y."/>
            <person name="Uchiyama I."/>
            <person name="Ito T."/>
            <person name="Fujiyama A."/>
            <person name="Inagaki F."/>
            <person name="Takami H."/>
        </authorList>
    </citation>
    <scope>NUCLEOTIDE SEQUENCE</scope>
    <source>
        <strain evidence="2">Expedition CK06-06</strain>
    </source>
</reference>
<accession>X1QSX5</accession>
<feature type="domain" description="Homocysteine biosynthesis enzyme sulfur-incorporation" evidence="1">
    <location>
        <begin position="1"/>
        <end position="45"/>
    </location>
</feature>